<dbReference type="AlphaFoldDB" id="A0A3M6T4S3"/>
<name>A0A3M6T4S3_POCDA</name>
<dbReference type="InterPro" id="IPR036770">
    <property type="entry name" value="Ankyrin_rpt-contain_sf"/>
</dbReference>
<dbReference type="Pfam" id="PF12796">
    <property type="entry name" value="Ank_2"/>
    <property type="match status" value="1"/>
</dbReference>
<protein>
    <submittedName>
        <fullName evidence="5">Uncharacterized protein</fullName>
    </submittedName>
</protein>
<dbReference type="STRING" id="46731.A0A3M6T4S3"/>
<dbReference type="PANTHER" id="PTHR24198">
    <property type="entry name" value="ANKYRIN REPEAT AND PROTEIN KINASE DOMAIN-CONTAINING PROTEIN"/>
    <property type="match status" value="1"/>
</dbReference>
<dbReference type="Gene3D" id="1.25.40.20">
    <property type="entry name" value="Ankyrin repeat-containing domain"/>
    <property type="match status" value="1"/>
</dbReference>
<reference evidence="5 6" key="1">
    <citation type="journal article" date="2018" name="Sci. Rep.">
        <title>Comparative analysis of the Pocillopora damicornis genome highlights role of immune system in coral evolution.</title>
        <authorList>
            <person name="Cunning R."/>
            <person name="Bay R.A."/>
            <person name="Gillette P."/>
            <person name="Baker A.C."/>
            <person name="Traylor-Knowles N."/>
        </authorList>
    </citation>
    <scope>NUCLEOTIDE SEQUENCE [LARGE SCALE GENOMIC DNA]</scope>
    <source>
        <strain evidence="5">RSMAS</strain>
        <tissue evidence="5">Whole animal</tissue>
    </source>
</reference>
<evidence type="ECO:0000256" key="1">
    <source>
        <dbReference type="ARBA" id="ARBA00022737"/>
    </source>
</evidence>
<evidence type="ECO:0000256" key="4">
    <source>
        <dbReference type="SAM" id="MobiDB-lite"/>
    </source>
</evidence>
<feature type="repeat" description="ANK" evidence="3">
    <location>
        <begin position="105"/>
        <end position="137"/>
    </location>
</feature>
<evidence type="ECO:0000313" key="6">
    <source>
        <dbReference type="Proteomes" id="UP000275408"/>
    </source>
</evidence>
<comment type="caution">
    <text evidence="5">The sequence shown here is derived from an EMBL/GenBank/DDBJ whole genome shotgun (WGS) entry which is preliminary data.</text>
</comment>
<dbReference type="OrthoDB" id="5954332at2759"/>
<evidence type="ECO:0000256" key="3">
    <source>
        <dbReference type="PROSITE-ProRule" id="PRU00023"/>
    </source>
</evidence>
<feature type="region of interest" description="Disordered" evidence="4">
    <location>
        <begin position="46"/>
        <end position="67"/>
    </location>
</feature>
<evidence type="ECO:0000256" key="2">
    <source>
        <dbReference type="ARBA" id="ARBA00023043"/>
    </source>
</evidence>
<dbReference type="PROSITE" id="PS50297">
    <property type="entry name" value="ANK_REP_REGION"/>
    <property type="match status" value="2"/>
</dbReference>
<dbReference type="SMART" id="SM00248">
    <property type="entry name" value="ANK"/>
    <property type="match status" value="3"/>
</dbReference>
<proteinExistence type="predicted"/>
<dbReference type="OMA" id="CYIKPGL"/>
<evidence type="ECO:0000313" key="5">
    <source>
        <dbReference type="EMBL" id="RMX35931.1"/>
    </source>
</evidence>
<sequence length="234" mass="26067">MADEFPSLDSSLEEDIRHARNLGENQVKAEKPDVIDFLPASSILVDEEQEANNSNTLTKIEEEKSDRELTPVPEVLLECAENGMIDHVERILDQDPSLINCRDSDGYSPLHRACYNGHLDVVKVFLQRGADVQARTEDGWQPLHCACRWGKTKVASLLLQNGADINSQTNGKQTPLHFAASGVGGTSTLQLLLCNRWLDASLLNMQNETALDIARRSGNHYKLFEIVEDCINVK</sequence>
<dbReference type="InterPro" id="IPR002110">
    <property type="entry name" value="Ankyrin_rpt"/>
</dbReference>
<dbReference type="EMBL" id="RCHS01004337">
    <property type="protein sequence ID" value="RMX35931.1"/>
    <property type="molecule type" value="Genomic_DNA"/>
</dbReference>
<dbReference type="Proteomes" id="UP000275408">
    <property type="component" value="Unassembled WGS sequence"/>
</dbReference>
<accession>A0A3M6T4S3</accession>
<dbReference type="PRINTS" id="PR01415">
    <property type="entry name" value="ANKYRIN"/>
</dbReference>
<keyword evidence="1" id="KW-0677">Repeat</keyword>
<dbReference type="SUPFAM" id="SSF48403">
    <property type="entry name" value="Ankyrin repeat"/>
    <property type="match status" value="1"/>
</dbReference>
<dbReference type="PANTHER" id="PTHR24198:SF165">
    <property type="entry name" value="ANKYRIN REPEAT-CONTAINING PROTEIN-RELATED"/>
    <property type="match status" value="1"/>
</dbReference>
<organism evidence="5 6">
    <name type="scientific">Pocillopora damicornis</name>
    <name type="common">Cauliflower coral</name>
    <name type="synonym">Millepora damicornis</name>
    <dbReference type="NCBI Taxonomy" id="46731"/>
    <lineage>
        <taxon>Eukaryota</taxon>
        <taxon>Metazoa</taxon>
        <taxon>Cnidaria</taxon>
        <taxon>Anthozoa</taxon>
        <taxon>Hexacorallia</taxon>
        <taxon>Scleractinia</taxon>
        <taxon>Astrocoeniina</taxon>
        <taxon>Pocilloporidae</taxon>
        <taxon>Pocillopora</taxon>
    </lineage>
</organism>
<dbReference type="PROSITE" id="PS50088">
    <property type="entry name" value="ANK_REPEAT"/>
    <property type="match status" value="2"/>
</dbReference>
<gene>
    <name evidence="5" type="ORF">pdam_00005194</name>
</gene>
<feature type="repeat" description="ANK" evidence="3">
    <location>
        <begin position="138"/>
        <end position="170"/>
    </location>
</feature>
<keyword evidence="6" id="KW-1185">Reference proteome</keyword>
<keyword evidence="2 3" id="KW-0040">ANK repeat</keyword>